<dbReference type="Pfam" id="PF04116">
    <property type="entry name" value="FA_hydroxylase"/>
    <property type="match status" value="1"/>
</dbReference>
<dbReference type="GO" id="GO:0005506">
    <property type="term" value="F:iron ion binding"/>
    <property type="evidence" value="ECO:0007669"/>
    <property type="project" value="InterPro"/>
</dbReference>
<evidence type="ECO:0000313" key="2">
    <source>
        <dbReference type="EMBL" id="RZU47436.1"/>
    </source>
</evidence>
<reference evidence="2 3" key="1">
    <citation type="submission" date="2019-02" db="EMBL/GenBank/DDBJ databases">
        <title>Genomic Encyclopedia of Type Strains, Phase IV (KMG-IV): sequencing the most valuable type-strain genomes for metagenomic binning, comparative biology and taxonomic classification.</title>
        <authorList>
            <person name="Goeker M."/>
        </authorList>
    </citation>
    <scope>NUCLEOTIDE SEQUENCE [LARGE SCALE GENOMIC DNA]</scope>
    <source>
        <strain evidence="2 3">DSM 105135</strain>
    </source>
</reference>
<dbReference type="OrthoDB" id="5571491at2"/>
<proteinExistence type="predicted"/>
<dbReference type="EMBL" id="SHKX01000010">
    <property type="protein sequence ID" value="RZU47436.1"/>
    <property type="molecule type" value="Genomic_DNA"/>
</dbReference>
<dbReference type="AlphaFoldDB" id="A0A4V2G668"/>
<feature type="domain" description="Fatty acid hydroxylase" evidence="1">
    <location>
        <begin position="6"/>
        <end position="153"/>
    </location>
</feature>
<accession>A0A4V2G668</accession>
<dbReference type="GO" id="GO:0008610">
    <property type="term" value="P:lipid biosynthetic process"/>
    <property type="evidence" value="ECO:0007669"/>
    <property type="project" value="InterPro"/>
</dbReference>
<gene>
    <name evidence="2" type="ORF">EV700_0398</name>
</gene>
<protein>
    <submittedName>
        <fullName evidence="2">Fatty acid hydroxylase family protein</fullName>
    </submittedName>
</protein>
<evidence type="ECO:0000313" key="3">
    <source>
        <dbReference type="Proteomes" id="UP000292423"/>
    </source>
</evidence>
<organism evidence="2 3">
    <name type="scientific">Fluviicoccus keumensis</name>
    <dbReference type="NCBI Taxonomy" id="1435465"/>
    <lineage>
        <taxon>Bacteria</taxon>
        <taxon>Pseudomonadati</taxon>
        <taxon>Pseudomonadota</taxon>
        <taxon>Gammaproteobacteria</taxon>
        <taxon>Moraxellales</taxon>
        <taxon>Moraxellaceae</taxon>
        <taxon>Fluviicoccus</taxon>
    </lineage>
</organism>
<dbReference type="InterPro" id="IPR006694">
    <property type="entry name" value="Fatty_acid_hydroxylase"/>
</dbReference>
<evidence type="ECO:0000259" key="1">
    <source>
        <dbReference type="Pfam" id="PF04116"/>
    </source>
</evidence>
<sequence>MIGIPIGLLASNATEWYLHKYALHGVPKPEGGRKSISEPFMKRHWSHHRRVRLQKYRDDDLYADFNNSPDAKAEVAALLKLCAATGVVFPVAPFFTLTTWYCAWNYWHVHSQSHLDTEWGKKKIPWHYDHHMNTNQDANWCVTKPWFDYIMGTRVISSEDLKESNPLGIPLPKFVEDRLNALARKYAPRAFEKLDANLAEEARKRAQGLDEAMPDFGQQAA</sequence>
<dbReference type="GO" id="GO:0016491">
    <property type="term" value="F:oxidoreductase activity"/>
    <property type="evidence" value="ECO:0007669"/>
    <property type="project" value="InterPro"/>
</dbReference>
<comment type="caution">
    <text evidence="2">The sequence shown here is derived from an EMBL/GenBank/DDBJ whole genome shotgun (WGS) entry which is preliminary data.</text>
</comment>
<dbReference type="RefSeq" id="WP_130410680.1">
    <property type="nucleotide sequence ID" value="NZ_SHKX01000010.1"/>
</dbReference>
<name>A0A4V2G668_9GAMM</name>
<keyword evidence="3" id="KW-1185">Reference proteome</keyword>
<dbReference type="Proteomes" id="UP000292423">
    <property type="component" value="Unassembled WGS sequence"/>
</dbReference>